<proteinExistence type="predicted"/>
<name>A0ABP0HI83_9DINO</name>
<keyword evidence="4" id="KW-1185">Reference proteome</keyword>
<dbReference type="PROSITE" id="PS51257">
    <property type="entry name" value="PROKAR_LIPOPROTEIN"/>
    <property type="match status" value="1"/>
</dbReference>
<organism evidence="3 4">
    <name type="scientific">Durusdinium trenchii</name>
    <dbReference type="NCBI Taxonomy" id="1381693"/>
    <lineage>
        <taxon>Eukaryota</taxon>
        <taxon>Sar</taxon>
        <taxon>Alveolata</taxon>
        <taxon>Dinophyceae</taxon>
        <taxon>Suessiales</taxon>
        <taxon>Symbiodiniaceae</taxon>
        <taxon>Durusdinium</taxon>
    </lineage>
</organism>
<accession>A0ABP0HI83</accession>
<gene>
    <name evidence="3" type="ORF">SCF082_LOCUS2025</name>
</gene>
<feature type="transmembrane region" description="Helical" evidence="1">
    <location>
        <begin position="63"/>
        <end position="80"/>
    </location>
</feature>
<keyword evidence="1" id="KW-0812">Transmembrane</keyword>
<keyword evidence="1" id="KW-0472">Membrane</keyword>
<keyword evidence="3" id="KW-0548">Nucleotidyltransferase</keyword>
<reference evidence="3 4" key="1">
    <citation type="submission" date="2024-02" db="EMBL/GenBank/DDBJ databases">
        <authorList>
            <person name="Chen Y."/>
            <person name="Shah S."/>
            <person name="Dougan E. K."/>
            <person name="Thang M."/>
            <person name="Chan C."/>
        </authorList>
    </citation>
    <scope>NUCLEOTIDE SEQUENCE [LARGE SCALE GENOMIC DNA]</scope>
</reference>
<dbReference type="GO" id="GO:0016779">
    <property type="term" value="F:nucleotidyltransferase activity"/>
    <property type="evidence" value="ECO:0007669"/>
    <property type="project" value="UniProtKB-KW"/>
</dbReference>
<dbReference type="EMBL" id="CAXAMM010001002">
    <property type="protein sequence ID" value="CAK8989920.1"/>
    <property type="molecule type" value="Genomic_DNA"/>
</dbReference>
<dbReference type="Proteomes" id="UP001642464">
    <property type="component" value="Unassembled WGS sequence"/>
</dbReference>
<feature type="chain" id="PRO_5045673360" evidence="2">
    <location>
        <begin position="21"/>
        <end position="137"/>
    </location>
</feature>
<keyword evidence="2" id="KW-0732">Signal</keyword>
<evidence type="ECO:0000313" key="3">
    <source>
        <dbReference type="EMBL" id="CAK8989920.1"/>
    </source>
</evidence>
<evidence type="ECO:0000256" key="1">
    <source>
        <dbReference type="SAM" id="Phobius"/>
    </source>
</evidence>
<sequence length="137" mass="15101">MRSPLAIVLLLGLVAVSCPAFCGPALRHWQAGRVSGIARGASEEDPDAPGVPAWRTGIAGRKGALGFLGGLLLVILYISSKDQETRNLKLCVRSKKFEEDFFNDPKKAAWAESKGYKALQDPNCVEWPEFWERLKPF</sequence>
<comment type="caution">
    <text evidence="3">The sequence shown here is derived from an EMBL/GenBank/DDBJ whole genome shotgun (WGS) entry which is preliminary data.</text>
</comment>
<keyword evidence="3" id="KW-0808">Transferase</keyword>
<keyword evidence="1" id="KW-1133">Transmembrane helix</keyword>
<evidence type="ECO:0000256" key="2">
    <source>
        <dbReference type="SAM" id="SignalP"/>
    </source>
</evidence>
<feature type="signal peptide" evidence="2">
    <location>
        <begin position="1"/>
        <end position="20"/>
    </location>
</feature>
<protein>
    <submittedName>
        <fullName evidence="3">Sulfate adenylyltransferase</fullName>
    </submittedName>
</protein>
<evidence type="ECO:0000313" key="4">
    <source>
        <dbReference type="Proteomes" id="UP001642464"/>
    </source>
</evidence>